<dbReference type="SUPFAM" id="SSF48452">
    <property type="entry name" value="TPR-like"/>
    <property type="match status" value="1"/>
</dbReference>
<dbReference type="InterPro" id="IPR011990">
    <property type="entry name" value="TPR-like_helical_dom_sf"/>
</dbReference>
<evidence type="ECO:0000313" key="3">
    <source>
        <dbReference type="EMBL" id="EKM29404.1"/>
    </source>
</evidence>
<proteinExistence type="predicted"/>
<reference evidence="3 4" key="1">
    <citation type="submission" date="2012-10" db="EMBL/GenBank/DDBJ databases">
        <title>Genome sequence of Vibrio Cholerae HENC-02.</title>
        <authorList>
            <person name="Eppinger M."/>
            <person name="Hasan N.A."/>
            <person name="Sengamalay N."/>
            <person name="Hine E."/>
            <person name="Su Q."/>
            <person name="Daugherty S.C."/>
            <person name="Young S."/>
            <person name="Sadzewicz L."/>
            <person name="Tallon L."/>
            <person name="Cebula T.A."/>
            <person name="Ravel J."/>
            <person name="Colwell R.R."/>
        </authorList>
    </citation>
    <scope>NUCLEOTIDE SEQUENCE [LARGE SCALE GENOMIC DNA]</scope>
    <source>
        <strain evidence="3 4">HENC-02</strain>
    </source>
</reference>
<sequence>MTFSKTLLVVALGITASQSVIAQDETLLAPDQVSSASVTSAQKANSAQMSPQQMVAKLSYQAQDIKQPVEKRIEALHELANYPSQNALVAVARSLQDQDPAVREAAIVGAEPYTIEHRWRMIEPLLSDQETMVRITAATNLVRDFSNVSSEQKQTLEAPVAELISYLENKQDNGSKLLLADVYRWHHEWDKADKIYQALVINQPENPQIWLSLADNYRAQQRDADAVKTLDSAIKLHPDNASLHYSKALTLVRLDDKKSAASEIEKAANMAKDNSYFWYLNGVLQEEYNLDKSVKSFEQAYLISGAPEQLYAVCDIYVRYDNPKTDECLGELEKVAPSYVIDQLKEKKGQKNAKVSS</sequence>
<dbReference type="RefSeq" id="WP_009702632.1">
    <property type="nucleotide sequence ID" value="NZ_CP045071.1"/>
</dbReference>
<dbReference type="InterPro" id="IPR016024">
    <property type="entry name" value="ARM-type_fold"/>
</dbReference>
<dbReference type="AlphaFoldDB" id="A0A454CSN9"/>
<evidence type="ECO:0000256" key="1">
    <source>
        <dbReference type="PROSITE-ProRule" id="PRU00339"/>
    </source>
</evidence>
<feature type="repeat" description="TPR" evidence="1">
    <location>
        <begin position="207"/>
        <end position="240"/>
    </location>
</feature>
<feature type="chain" id="PRO_5030094706" evidence="2">
    <location>
        <begin position="23"/>
        <end position="357"/>
    </location>
</feature>
<evidence type="ECO:0000256" key="2">
    <source>
        <dbReference type="SAM" id="SignalP"/>
    </source>
</evidence>
<dbReference type="EMBL" id="AJSR01002100">
    <property type="protein sequence ID" value="EKM29404.1"/>
    <property type="molecule type" value="Genomic_DNA"/>
</dbReference>
<dbReference type="Pfam" id="PF13432">
    <property type="entry name" value="TPR_16"/>
    <property type="match status" value="1"/>
</dbReference>
<dbReference type="STRING" id="669.AL538_23220"/>
<keyword evidence="1" id="KW-0802">TPR repeat</keyword>
<name>A0A454CSN9_VIBHA</name>
<dbReference type="Proteomes" id="UP000008367">
    <property type="component" value="Unassembled WGS sequence"/>
</dbReference>
<dbReference type="InterPro" id="IPR019734">
    <property type="entry name" value="TPR_rpt"/>
</dbReference>
<accession>A0A454CSN9</accession>
<keyword evidence="2" id="KW-0732">Signal</keyword>
<dbReference type="SMART" id="SM00028">
    <property type="entry name" value="TPR"/>
    <property type="match status" value="3"/>
</dbReference>
<evidence type="ECO:0000313" key="4">
    <source>
        <dbReference type="Proteomes" id="UP000008367"/>
    </source>
</evidence>
<dbReference type="Gene3D" id="1.25.40.10">
    <property type="entry name" value="Tetratricopeptide repeat domain"/>
    <property type="match status" value="1"/>
</dbReference>
<gene>
    <name evidence="3" type="ORF">VCHENC02_4780</name>
</gene>
<organism evidence="3 4">
    <name type="scientific">Vibrio harveyi</name>
    <name type="common">Beneckea harveyi</name>
    <dbReference type="NCBI Taxonomy" id="669"/>
    <lineage>
        <taxon>Bacteria</taxon>
        <taxon>Pseudomonadati</taxon>
        <taxon>Pseudomonadota</taxon>
        <taxon>Gammaproteobacteria</taxon>
        <taxon>Vibrionales</taxon>
        <taxon>Vibrionaceae</taxon>
        <taxon>Vibrio</taxon>
    </lineage>
</organism>
<feature type="signal peptide" evidence="2">
    <location>
        <begin position="1"/>
        <end position="22"/>
    </location>
</feature>
<dbReference type="PROSITE" id="PS50005">
    <property type="entry name" value="TPR"/>
    <property type="match status" value="1"/>
</dbReference>
<dbReference type="SUPFAM" id="SSF48371">
    <property type="entry name" value="ARM repeat"/>
    <property type="match status" value="1"/>
</dbReference>
<comment type="caution">
    <text evidence="3">The sequence shown here is derived from an EMBL/GenBank/DDBJ whole genome shotgun (WGS) entry which is preliminary data.</text>
</comment>
<protein>
    <submittedName>
        <fullName evidence="3">HEAT repeat family protein</fullName>
    </submittedName>
</protein>